<dbReference type="SUPFAM" id="SSF56281">
    <property type="entry name" value="Metallo-hydrolase/oxidoreductase"/>
    <property type="match status" value="1"/>
</dbReference>
<dbReference type="AlphaFoldDB" id="A0A2T4U7G0"/>
<dbReference type="InterPro" id="IPR036866">
    <property type="entry name" value="RibonucZ/Hydroxyglut_hydro"/>
</dbReference>
<protein>
    <recommendedName>
        <fullName evidence="1">Metallo-beta-lactamase domain-containing protein</fullName>
    </recommendedName>
</protein>
<accession>A0A2T4U7G0</accession>
<dbReference type="Gene3D" id="3.60.15.10">
    <property type="entry name" value="Ribonuclease Z/Hydroxyacylglutathione hydrolase-like"/>
    <property type="match status" value="1"/>
</dbReference>
<gene>
    <name evidence="2" type="ORF">C6Y45_06910</name>
</gene>
<proteinExistence type="predicted"/>
<sequence length="321" mass="36459">MKINTNQNVIHQITVPTPFLVGDVNVFAVQGKQNILIDTGPDTPEAVEALTEGLKEIGLALEDIDILILTHHHPDHIGLAYMFESTAITAGHRKLQPWLEKDMEHYSRIHDFFQEFLTENGMDKRWIDKIQSQRDHYVKYSRPVQLNCILKEGDQCPGMPGWNVIETPGHAQSHIALMQQEDNVMIAGDHIIGHISSNAIIEAPYKEEKSRPKTLLQYRTSLKKCTEASKVFAGHGKSVDDPGALITKRLNEQDSKAEMFLRKLGNEKKSVFELCREVYPEIHRKQPDLTFSETLGHLDLMEAEGRTAAKKKNGVYLYEKI</sequence>
<comment type="caution">
    <text evidence="2">The sequence shown here is derived from an EMBL/GenBank/DDBJ whole genome shotgun (WGS) entry which is preliminary data.</text>
</comment>
<reference evidence="2 3" key="1">
    <citation type="submission" date="2018-03" db="EMBL/GenBank/DDBJ databases">
        <title>Alkalicoccus saliphilus sp. nov., isolated from a mineral pool.</title>
        <authorList>
            <person name="Zhao B."/>
        </authorList>
    </citation>
    <scope>NUCLEOTIDE SEQUENCE [LARGE SCALE GENOMIC DNA]</scope>
    <source>
        <strain evidence="2 3">6AG</strain>
    </source>
</reference>
<dbReference type="InterPro" id="IPR001279">
    <property type="entry name" value="Metallo-B-lactamas"/>
</dbReference>
<dbReference type="PANTHER" id="PTHR23131">
    <property type="entry name" value="ENDORIBONUCLEASE LACTB2"/>
    <property type="match status" value="1"/>
</dbReference>
<dbReference type="SMART" id="SM00849">
    <property type="entry name" value="Lactamase_B"/>
    <property type="match status" value="1"/>
</dbReference>
<dbReference type="EMBL" id="PZJJ01000008">
    <property type="protein sequence ID" value="PTL39336.1"/>
    <property type="molecule type" value="Genomic_DNA"/>
</dbReference>
<name>A0A2T4U7G0_9BACI</name>
<dbReference type="OrthoDB" id="2971563at2"/>
<organism evidence="2 3">
    <name type="scientific">Alkalicoccus saliphilus</name>
    <dbReference type="NCBI Taxonomy" id="200989"/>
    <lineage>
        <taxon>Bacteria</taxon>
        <taxon>Bacillati</taxon>
        <taxon>Bacillota</taxon>
        <taxon>Bacilli</taxon>
        <taxon>Bacillales</taxon>
        <taxon>Bacillaceae</taxon>
        <taxon>Alkalicoccus</taxon>
    </lineage>
</organism>
<evidence type="ECO:0000313" key="2">
    <source>
        <dbReference type="EMBL" id="PTL39336.1"/>
    </source>
</evidence>
<keyword evidence="3" id="KW-1185">Reference proteome</keyword>
<dbReference type="RefSeq" id="WP_107584497.1">
    <property type="nucleotide sequence ID" value="NZ_PZJJ01000008.1"/>
</dbReference>
<feature type="domain" description="Metallo-beta-lactamase" evidence="1">
    <location>
        <begin position="23"/>
        <end position="235"/>
    </location>
</feature>
<dbReference type="PANTHER" id="PTHR23131:SF4">
    <property type="entry name" value="METALLO-BETA-LACTAMASE SUPERFAMILY POTEIN"/>
    <property type="match status" value="1"/>
</dbReference>
<evidence type="ECO:0000259" key="1">
    <source>
        <dbReference type="SMART" id="SM00849"/>
    </source>
</evidence>
<dbReference type="Pfam" id="PF00753">
    <property type="entry name" value="Lactamase_B"/>
    <property type="match status" value="1"/>
</dbReference>
<dbReference type="Proteomes" id="UP000240509">
    <property type="component" value="Unassembled WGS sequence"/>
</dbReference>
<evidence type="ECO:0000313" key="3">
    <source>
        <dbReference type="Proteomes" id="UP000240509"/>
    </source>
</evidence>
<dbReference type="InterPro" id="IPR050662">
    <property type="entry name" value="Sec-metab_biosynth-thioest"/>
</dbReference>